<accession>A0A0P7V8L2</accession>
<evidence type="ECO:0000313" key="11">
    <source>
        <dbReference type="EMBL" id="KPP78528.1"/>
    </source>
</evidence>
<dbReference type="InterPro" id="IPR039398">
    <property type="entry name" value="Deltex_fam"/>
</dbReference>
<evidence type="ECO:0000256" key="4">
    <source>
        <dbReference type="ARBA" id="ARBA00022679"/>
    </source>
</evidence>
<keyword evidence="5 9" id="KW-0479">Metal-binding</keyword>
<dbReference type="GO" id="GO:0007219">
    <property type="term" value="P:Notch signaling pathway"/>
    <property type="evidence" value="ECO:0007669"/>
    <property type="project" value="InterPro"/>
</dbReference>
<keyword evidence="4 9" id="KW-0808">Transferase</keyword>
<dbReference type="PROSITE" id="PS00518">
    <property type="entry name" value="ZF_RING_1"/>
    <property type="match status" value="1"/>
</dbReference>
<dbReference type="STRING" id="113540.ENSSFOP00015024024"/>
<dbReference type="InterPro" id="IPR039396">
    <property type="entry name" value="Deltex_C"/>
</dbReference>
<feature type="domain" description="RING-type" evidence="10">
    <location>
        <begin position="367"/>
        <end position="406"/>
    </location>
</feature>
<comment type="subcellular location">
    <subcellularLocation>
        <location evidence="9">Cytoplasm</location>
    </subcellularLocation>
</comment>
<dbReference type="Pfam" id="PF00097">
    <property type="entry name" value="zf-C3HC4"/>
    <property type="match status" value="1"/>
</dbReference>
<comment type="pathway">
    <text evidence="2 9">Protein modification; protein ubiquitination.</text>
</comment>
<comment type="catalytic activity">
    <reaction evidence="1 9">
        <text>S-ubiquitinyl-[E2 ubiquitin-conjugating enzyme]-L-cysteine + [acceptor protein]-L-lysine = [E2 ubiquitin-conjugating enzyme]-L-cysteine + N(6)-ubiquitinyl-[acceptor protein]-L-lysine.</text>
        <dbReference type="EC" id="2.3.2.27"/>
    </reaction>
</comment>
<evidence type="ECO:0000256" key="5">
    <source>
        <dbReference type="ARBA" id="ARBA00022723"/>
    </source>
</evidence>
<dbReference type="InterPro" id="IPR001841">
    <property type="entry name" value="Znf_RING"/>
</dbReference>
<comment type="caution">
    <text evidence="11">The sequence shown here is derived from an EMBL/GenBank/DDBJ whole genome shotgun (WGS) entry which is preliminary data.</text>
</comment>
<comment type="similarity">
    <text evidence="3 9">Belongs to the Deltex family.</text>
</comment>
<evidence type="ECO:0000256" key="2">
    <source>
        <dbReference type="ARBA" id="ARBA00004906"/>
    </source>
</evidence>
<evidence type="ECO:0000313" key="12">
    <source>
        <dbReference type="Proteomes" id="UP000034805"/>
    </source>
</evidence>
<keyword evidence="9" id="KW-0963">Cytoplasm</keyword>
<dbReference type="GO" id="GO:0016567">
    <property type="term" value="P:protein ubiquitination"/>
    <property type="evidence" value="ECO:0007669"/>
    <property type="project" value="UniProtKB-UniRule"/>
</dbReference>
<protein>
    <recommendedName>
        <fullName evidence="9">E3 ubiquitin-protein ligase</fullName>
        <ecNumber evidence="9">2.3.2.27</ecNumber>
    </recommendedName>
</protein>
<evidence type="ECO:0000256" key="1">
    <source>
        <dbReference type="ARBA" id="ARBA00000900"/>
    </source>
</evidence>
<dbReference type="Gene3D" id="3.30.40.10">
    <property type="entry name" value="Zinc/RING finger domain, C3HC4 (zinc finger)"/>
    <property type="match status" value="1"/>
</dbReference>
<dbReference type="Pfam" id="PF21718">
    <property type="entry name" value="KH_DTX3L"/>
    <property type="match status" value="1"/>
</dbReference>
<keyword evidence="6 8" id="KW-0863">Zinc-finger</keyword>
<sequence length="545" mass="60884">MDGKNIPLISKTLEVDLPEPNEPLSETANKQNCPKLNTANLNSRPGQEEHNLLSLPPFYYFYVMKACGKEIEEIQNRFGVRFEPMVSISVSAADQKENGTVEKALGEFTELVQKRFPISEIILDPECIGEVLKEVQMKNSTLQLTVSAQGCQLSGPKETIDRFQRLAQMQSNIPSTYNQRSQAGLSETLFIDANRDPLARGVDMLHVHWEFIQHVFGEKVEAIQNKFGVVFTENHSSEKITVRASSRRGQGPSLVFHAHQALVDLYQKIATSLISCTLKNPNQEQTVKDVYENISHPNVAAGMLNGLWRLIGLQEDLGPVVKKIEEQLGGPVFNEEDKRRLAHSGDIASKDRGATRSQATVTKEENCPICMDTFTKKTRLSCNHDFCEECLEQSVKSMGPQCPVCKKIFGVIKGDQPPGKMTCRRTANPLPGFYNCGTIEITYCIYSGIQSKEHPNPGKAFSGVNRSAYLPDNKEGNEVLELLKRAFDQKLIFTVGVSRTTGLSDTVTWNDIHHKTNMTGGPFFGYPDPDYLKRVKEELKAKGIE</sequence>
<dbReference type="GO" id="GO:0061630">
    <property type="term" value="F:ubiquitin protein ligase activity"/>
    <property type="evidence" value="ECO:0007669"/>
    <property type="project" value="UniProtKB-UniRule"/>
</dbReference>
<keyword evidence="7 9" id="KW-0862">Zinc</keyword>
<evidence type="ECO:0000259" key="10">
    <source>
        <dbReference type="PROSITE" id="PS50089"/>
    </source>
</evidence>
<dbReference type="InterPro" id="IPR013083">
    <property type="entry name" value="Znf_RING/FYVE/PHD"/>
</dbReference>
<evidence type="ECO:0000256" key="8">
    <source>
        <dbReference type="PROSITE-ProRule" id="PRU00175"/>
    </source>
</evidence>
<evidence type="ECO:0000256" key="9">
    <source>
        <dbReference type="RuleBase" id="RU367105"/>
    </source>
</evidence>
<dbReference type="Gene3D" id="3.30.390.130">
    <property type="match status" value="1"/>
</dbReference>
<name>A0A0P7V8L2_SCLFO</name>
<dbReference type="EC" id="2.3.2.27" evidence="9"/>
<organism evidence="11 12">
    <name type="scientific">Scleropages formosus</name>
    <name type="common">Asian bonytongue</name>
    <name type="synonym">Osteoglossum formosum</name>
    <dbReference type="NCBI Taxonomy" id="113540"/>
    <lineage>
        <taxon>Eukaryota</taxon>
        <taxon>Metazoa</taxon>
        <taxon>Chordata</taxon>
        <taxon>Craniata</taxon>
        <taxon>Vertebrata</taxon>
        <taxon>Euteleostomi</taxon>
        <taxon>Actinopterygii</taxon>
        <taxon>Neopterygii</taxon>
        <taxon>Teleostei</taxon>
        <taxon>Osteoglossocephala</taxon>
        <taxon>Osteoglossomorpha</taxon>
        <taxon>Osteoglossiformes</taxon>
        <taxon>Osteoglossidae</taxon>
        <taxon>Scleropages</taxon>
    </lineage>
</organism>
<evidence type="ECO:0000256" key="6">
    <source>
        <dbReference type="ARBA" id="ARBA00022771"/>
    </source>
</evidence>
<dbReference type="CDD" id="cd09633">
    <property type="entry name" value="Deltex_C"/>
    <property type="match status" value="1"/>
</dbReference>
<dbReference type="EMBL" id="JARO02000444">
    <property type="protein sequence ID" value="KPP78528.1"/>
    <property type="molecule type" value="Genomic_DNA"/>
</dbReference>
<dbReference type="Pfam" id="PF18102">
    <property type="entry name" value="DTC"/>
    <property type="match status" value="1"/>
</dbReference>
<gene>
    <name evidence="11" type="ORF">Z043_101966</name>
</gene>
<dbReference type="Proteomes" id="UP000034805">
    <property type="component" value="Unassembled WGS sequence"/>
</dbReference>
<dbReference type="InterPro" id="IPR018957">
    <property type="entry name" value="Znf_C3HC4_RING-type"/>
</dbReference>
<dbReference type="InterPro" id="IPR048409">
    <property type="entry name" value="DTX3L_KH-like"/>
</dbReference>
<evidence type="ECO:0000256" key="7">
    <source>
        <dbReference type="ARBA" id="ARBA00022833"/>
    </source>
</evidence>
<dbReference type="GO" id="GO:0005737">
    <property type="term" value="C:cytoplasm"/>
    <property type="evidence" value="ECO:0007669"/>
    <property type="project" value="UniProtKB-SubCell"/>
</dbReference>
<dbReference type="AlphaFoldDB" id="A0A0P7V8L2"/>
<evidence type="ECO:0000256" key="3">
    <source>
        <dbReference type="ARBA" id="ARBA00009413"/>
    </source>
</evidence>
<reference evidence="11 12" key="1">
    <citation type="submission" date="2015-08" db="EMBL/GenBank/DDBJ databases">
        <title>The genome of the Asian arowana (Scleropages formosus).</title>
        <authorList>
            <person name="Tan M.H."/>
            <person name="Gan H.M."/>
            <person name="Croft L.J."/>
            <person name="Austin C.M."/>
        </authorList>
    </citation>
    <scope>NUCLEOTIDE SEQUENCE [LARGE SCALE GENOMIC DNA]</scope>
    <source>
        <strain evidence="11">Aro1</strain>
    </source>
</reference>
<dbReference type="GO" id="GO:0008270">
    <property type="term" value="F:zinc ion binding"/>
    <property type="evidence" value="ECO:0007669"/>
    <property type="project" value="UniProtKB-KW"/>
</dbReference>
<dbReference type="UniPathway" id="UPA00143"/>
<dbReference type="PROSITE" id="PS50089">
    <property type="entry name" value="ZF_RING_2"/>
    <property type="match status" value="1"/>
</dbReference>
<dbReference type="InterPro" id="IPR017907">
    <property type="entry name" value="Znf_RING_CS"/>
</dbReference>
<dbReference type="PANTHER" id="PTHR12622">
    <property type="entry name" value="DELTEX-RELATED"/>
    <property type="match status" value="1"/>
</dbReference>
<dbReference type="SUPFAM" id="SSF57850">
    <property type="entry name" value="RING/U-box"/>
    <property type="match status" value="1"/>
</dbReference>
<proteinExistence type="inferred from homology"/>
<dbReference type="SMART" id="SM00184">
    <property type="entry name" value="RING"/>
    <property type="match status" value="1"/>
</dbReference>
<dbReference type="InterPro" id="IPR039399">
    <property type="entry name" value="Deltex_C_sf"/>
</dbReference>